<reference evidence="5" key="2">
    <citation type="submission" date="2020-12" db="UniProtKB">
        <authorList>
            <consortium name="WormBaseParasite"/>
        </authorList>
    </citation>
    <scope>IDENTIFICATION</scope>
</reference>
<feature type="domain" description="C6" evidence="2">
    <location>
        <begin position="66"/>
        <end position="156"/>
    </location>
</feature>
<evidence type="ECO:0000313" key="5">
    <source>
        <dbReference type="WBParaSite" id="SRAE_1000061700.1"/>
    </source>
</evidence>
<dbReference type="WormBase" id="SRAE_1000061700">
    <property type="protein sequence ID" value="SRP11916"/>
    <property type="gene ID" value="WBGene00257214"/>
</dbReference>
<dbReference type="Proteomes" id="UP000035682">
    <property type="component" value="Unplaced"/>
</dbReference>
<dbReference type="GeneID" id="36374709"/>
<protein>
    <submittedName>
        <fullName evidence="3 5">C6 domain-containing protein</fullName>
    </submittedName>
</protein>
<dbReference type="InterPro" id="IPR002601">
    <property type="entry name" value="C6_domain"/>
</dbReference>
<name>A0A090L4E1_STRRB</name>
<gene>
    <name evidence="3 5 6" type="ORF">SRAE_1000061700</name>
</gene>
<keyword evidence="4" id="KW-1185">Reference proteome</keyword>
<feature type="signal peptide" evidence="1">
    <location>
        <begin position="1"/>
        <end position="25"/>
    </location>
</feature>
<evidence type="ECO:0000313" key="3">
    <source>
        <dbReference type="EMBL" id="CEF62344.1"/>
    </source>
</evidence>
<dbReference type="CTD" id="36374709"/>
<evidence type="ECO:0000313" key="6">
    <source>
        <dbReference type="WormBase" id="SRAE_1000061700"/>
    </source>
</evidence>
<dbReference type="EMBL" id="LN609528">
    <property type="protein sequence ID" value="CEF62344.1"/>
    <property type="molecule type" value="Genomic_DNA"/>
</dbReference>
<dbReference type="WBParaSite" id="SRAE_1000061700.1">
    <property type="protein sequence ID" value="SRAE_1000061700.1"/>
    <property type="gene ID" value="WBGene00257214"/>
</dbReference>
<reference evidence="3 4" key="1">
    <citation type="submission" date="2014-09" db="EMBL/GenBank/DDBJ databases">
        <authorList>
            <person name="Martin A.A."/>
        </authorList>
    </citation>
    <scope>NUCLEOTIDE SEQUENCE</scope>
    <source>
        <strain evidence="4">ED321</strain>
        <strain evidence="3">ED321 Heterogonic</strain>
    </source>
</reference>
<sequence>MKKLFIIYFTLSNISFVYNCSASHAKNNNIVNNVITSTTDYYDDETVTDIVTSTTTDITSTTIRPCNSCLPLIHTMNNAGSINFKETNYINADTGCGTIIIECSTTVAGETVSFYYENDLTADTNNLASIERVLNCDENGNWQSDISGGTVTSVECISG</sequence>
<feature type="chain" id="PRO_5015030411" evidence="1">
    <location>
        <begin position="26"/>
        <end position="159"/>
    </location>
</feature>
<accession>A0A090L4E1</accession>
<organism evidence="3">
    <name type="scientific">Strongyloides ratti</name>
    <name type="common">Parasitic roundworm</name>
    <dbReference type="NCBI Taxonomy" id="34506"/>
    <lineage>
        <taxon>Eukaryota</taxon>
        <taxon>Metazoa</taxon>
        <taxon>Ecdysozoa</taxon>
        <taxon>Nematoda</taxon>
        <taxon>Chromadorea</taxon>
        <taxon>Rhabditida</taxon>
        <taxon>Tylenchina</taxon>
        <taxon>Panagrolaimomorpha</taxon>
        <taxon>Strongyloidoidea</taxon>
        <taxon>Strongyloididae</taxon>
        <taxon>Strongyloides</taxon>
    </lineage>
</organism>
<proteinExistence type="predicted"/>
<evidence type="ECO:0000256" key="1">
    <source>
        <dbReference type="SAM" id="SignalP"/>
    </source>
</evidence>
<keyword evidence="1" id="KW-0732">Signal</keyword>
<dbReference type="SMART" id="SM01048">
    <property type="entry name" value="C6"/>
    <property type="match status" value="1"/>
</dbReference>
<dbReference type="RefSeq" id="XP_024501546.1">
    <property type="nucleotide sequence ID" value="XM_024647471.1"/>
</dbReference>
<dbReference type="AlphaFoldDB" id="A0A090L4E1"/>
<evidence type="ECO:0000259" key="2">
    <source>
        <dbReference type="SMART" id="SM01048"/>
    </source>
</evidence>
<evidence type="ECO:0000313" key="4">
    <source>
        <dbReference type="Proteomes" id="UP000035682"/>
    </source>
</evidence>